<dbReference type="InterPro" id="IPR012422">
    <property type="entry name" value="Cyt_c_oxidase_su4_bac-aa3"/>
</dbReference>
<keyword evidence="1" id="KW-0812">Transmembrane</keyword>
<proteinExistence type="predicted"/>
<dbReference type="Proteomes" id="UP001595420">
    <property type="component" value="Unassembled WGS sequence"/>
</dbReference>
<gene>
    <name evidence="3" type="ORF">ACFOD3_14820</name>
</gene>
<feature type="transmembrane region" description="Helical" evidence="1">
    <location>
        <begin position="29"/>
        <end position="51"/>
    </location>
</feature>
<dbReference type="Pfam" id="PF07835">
    <property type="entry name" value="COX4_pro_2"/>
    <property type="match status" value="1"/>
</dbReference>
<comment type="caution">
    <text evidence="3">The sequence shown here is derived from an EMBL/GenBank/DDBJ whole genome shotgun (WGS) entry which is preliminary data.</text>
</comment>
<keyword evidence="1" id="KW-1133">Transmembrane helix</keyword>
<feature type="domain" description="Cytochrome c oxidase subunit IV bacterial aa3 type" evidence="2">
    <location>
        <begin position="23"/>
        <end position="51"/>
    </location>
</feature>
<evidence type="ECO:0000256" key="1">
    <source>
        <dbReference type="SAM" id="Phobius"/>
    </source>
</evidence>
<evidence type="ECO:0000313" key="3">
    <source>
        <dbReference type="EMBL" id="MFC3001176.1"/>
    </source>
</evidence>
<evidence type="ECO:0000259" key="2">
    <source>
        <dbReference type="Pfam" id="PF07835"/>
    </source>
</evidence>
<organism evidence="3 4">
    <name type="scientific">Falsiroseomonas tokyonensis</name>
    <dbReference type="NCBI Taxonomy" id="430521"/>
    <lineage>
        <taxon>Bacteria</taxon>
        <taxon>Pseudomonadati</taxon>
        <taxon>Pseudomonadota</taxon>
        <taxon>Alphaproteobacteria</taxon>
        <taxon>Acetobacterales</taxon>
        <taxon>Roseomonadaceae</taxon>
        <taxon>Falsiroseomonas</taxon>
    </lineage>
</organism>
<sequence length="52" mass="5834">MAEQAPTYEMIEVKAEDIMAERQGLYAGFLRATVWSIGATVAVLVLMWIFLV</sequence>
<dbReference type="EMBL" id="JBHRSB010000004">
    <property type="protein sequence ID" value="MFC3001176.1"/>
    <property type="molecule type" value="Genomic_DNA"/>
</dbReference>
<reference evidence="4" key="1">
    <citation type="journal article" date="2019" name="Int. J. Syst. Evol. Microbiol.">
        <title>The Global Catalogue of Microorganisms (GCM) 10K type strain sequencing project: providing services to taxonomists for standard genome sequencing and annotation.</title>
        <authorList>
            <consortium name="The Broad Institute Genomics Platform"/>
            <consortium name="The Broad Institute Genome Sequencing Center for Infectious Disease"/>
            <person name="Wu L."/>
            <person name="Ma J."/>
        </authorList>
    </citation>
    <scope>NUCLEOTIDE SEQUENCE [LARGE SCALE GENOMIC DNA]</scope>
    <source>
        <strain evidence="4">CGMCC 1.16855</strain>
    </source>
</reference>
<evidence type="ECO:0000313" key="4">
    <source>
        <dbReference type="Proteomes" id="UP001595420"/>
    </source>
</evidence>
<dbReference type="RefSeq" id="WP_216837256.1">
    <property type="nucleotide sequence ID" value="NZ_JAFNJS010000004.1"/>
</dbReference>
<keyword evidence="1" id="KW-0472">Membrane</keyword>
<keyword evidence="4" id="KW-1185">Reference proteome</keyword>
<name>A0ABV7BW54_9PROT</name>
<accession>A0ABV7BW54</accession>
<protein>
    <submittedName>
        <fullName evidence="3">Aa3-type cytochrome c oxidase subunit IV</fullName>
    </submittedName>
</protein>